<evidence type="ECO:0000313" key="3">
    <source>
        <dbReference type="Proteomes" id="UP000499080"/>
    </source>
</evidence>
<protein>
    <submittedName>
        <fullName evidence="2">Uncharacterized protein</fullName>
    </submittedName>
</protein>
<dbReference type="Proteomes" id="UP000499080">
    <property type="component" value="Unassembled WGS sequence"/>
</dbReference>
<dbReference type="Gene3D" id="1.10.4020.10">
    <property type="entry name" value="DNA breaking-rejoining enzymes"/>
    <property type="match status" value="1"/>
</dbReference>
<gene>
    <name evidence="2" type="ORF">AVEN_114166_1</name>
</gene>
<proteinExistence type="predicted"/>
<dbReference type="EMBL" id="BGPR01019134">
    <property type="protein sequence ID" value="GBN81065.1"/>
    <property type="molecule type" value="Genomic_DNA"/>
</dbReference>
<comment type="caution">
    <text evidence="2">The sequence shown here is derived from an EMBL/GenBank/DDBJ whole genome shotgun (WGS) entry which is preliminary data.</text>
</comment>
<dbReference type="PANTHER" id="PTHR46888:SF1">
    <property type="entry name" value="RIBONUCLEASE H"/>
    <property type="match status" value="1"/>
</dbReference>
<dbReference type="AlphaFoldDB" id="A0A4Y2S1C5"/>
<dbReference type="PANTHER" id="PTHR46888">
    <property type="entry name" value="ZINC KNUCKLE DOMAINCONTAINING PROTEIN-RELATED"/>
    <property type="match status" value="1"/>
</dbReference>
<accession>A0A4Y2S1C5</accession>
<feature type="region of interest" description="Disordered" evidence="1">
    <location>
        <begin position="146"/>
        <end position="172"/>
    </location>
</feature>
<dbReference type="OrthoDB" id="6432602at2759"/>
<evidence type="ECO:0000313" key="2">
    <source>
        <dbReference type="EMBL" id="GBN81065.1"/>
    </source>
</evidence>
<name>A0A4Y2S1C5_ARAVE</name>
<dbReference type="InterPro" id="IPR038269">
    <property type="entry name" value="SCAN_sf"/>
</dbReference>
<reference evidence="2 3" key="1">
    <citation type="journal article" date="2019" name="Sci. Rep.">
        <title>Orb-weaving spider Araneus ventricosus genome elucidates the spidroin gene catalogue.</title>
        <authorList>
            <person name="Kono N."/>
            <person name="Nakamura H."/>
            <person name="Ohtoshi R."/>
            <person name="Moran D.A.P."/>
            <person name="Shinohara A."/>
            <person name="Yoshida Y."/>
            <person name="Fujiwara M."/>
            <person name="Mori M."/>
            <person name="Tomita M."/>
            <person name="Arakawa K."/>
        </authorList>
    </citation>
    <scope>NUCLEOTIDE SEQUENCE [LARGE SCALE GENOMIC DNA]</scope>
</reference>
<evidence type="ECO:0000256" key="1">
    <source>
        <dbReference type="SAM" id="MobiDB-lite"/>
    </source>
</evidence>
<sequence>MFKTYTHVRTILLQRFKLTADRFRILFSRHQKRDHSTWKDFFFELRTYFEVWLNELEISSFDKLKELIIADQIKKKCPPEYKNHYLDSWETLNDPVILAEKLDFYENIKSRYQNVEKHAKSQEWYKPKFVKNAGSQNLKNSQFTKFEKTNSSSTHKNTISNSNNMPSRNVEN</sequence>
<dbReference type="SUPFAM" id="SSF47353">
    <property type="entry name" value="Retrovirus capsid dimerization domain-like"/>
    <property type="match status" value="1"/>
</dbReference>
<keyword evidence="3" id="KW-1185">Reference proteome</keyword>
<organism evidence="2 3">
    <name type="scientific">Araneus ventricosus</name>
    <name type="common">Orbweaver spider</name>
    <name type="synonym">Epeira ventricosa</name>
    <dbReference type="NCBI Taxonomy" id="182803"/>
    <lineage>
        <taxon>Eukaryota</taxon>
        <taxon>Metazoa</taxon>
        <taxon>Ecdysozoa</taxon>
        <taxon>Arthropoda</taxon>
        <taxon>Chelicerata</taxon>
        <taxon>Arachnida</taxon>
        <taxon>Araneae</taxon>
        <taxon>Araneomorphae</taxon>
        <taxon>Entelegynae</taxon>
        <taxon>Araneoidea</taxon>
        <taxon>Araneidae</taxon>
        <taxon>Araneus</taxon>
    </lineage>
</organism>